<dbReference type="AlphaFoldDB" id="A0A7L4ZJI4"/>
<sequence length="62" mass="7122">MKTRTILIAFTLLIGLFTACTDKKKTEDKPKTEIKSQDTTVDKAEKRRLDSIRQVKEHGHAH</sequence>
<dbReference type="EMBL" id="CP019288">
    <property type="protein sequence ID" value="QHI36775.1"/>
    <property type="molecule type" value="Genomic_DNA"/>
</dbReference>
<dbReference type="KEGG" id="kan:IMCC3317_21450"/>
<evidence type="ECO:0000313" key="3">
    <source>
        <dbReference type="Proteomes" id="UP000464657"/>
    </source>
</evidence>
<keyword evidence="3" id="KW-1185">Reference proteome</keyword>
<gene>
    <name evidence="2" type="ORF">IMCC3317_21450</name>
</gene>
<evidence type="ECO:0000256" key="1">
    <source>
        <dbReference type="SAM" id="MobiDB-lite"/>
    </source>
</evidence>
<evidence type="ECO:0000313" key="2">
    <source>
        <dbReference type="EMBL" id="QHI36775.1"/>
    </source>
</evidence>
<name>A0A7L4ZJI4_9FLAO</name>
<accession>A0A7L4ZJI4</accession>
<evidence type="ECO:0008006" key="4">
    <source>
        <dbReference type="Google" id="ProtNLM"/>
    </source>
</evidence>
<dbReference type="PROSITE" id="PS51257">
    <property type="entry name" value="PROKAR_LIPOPROTEIN"/>
    <property type="match status" value="1"/>
</dbReference>
<protein>
    <recommendedName>
        <fullName evidence="4">Lipoprotein</fullName>
    </recommendedName>
</protein>
<reference evidence="2 3" key="1">
    <citation type="journal article" date="2013" name="Int. J. Syst. Evol. Microbiol.">
        <title>Kordia antarctica sp. nov., isolated from Antarctic seawater.</title>
        <authorList>
            <person name="Baek K."/>
            <person name="Choi A."/>
            <person name="Kang I."/>
            <person name="Lee K."/>
            <person name="Cho J.C."/>
        </authorList>
    </citation>
    <scope>NUCLEOTIDE SEQUENCE [LARGE SCALE GENOMIC DNA]</scope>
    <source>
        <strain evidence="2 3">IMCC3317</strain>
    </source>
</reference>
<dbReference type="Proteomes" id="UP000464657">
    <property type="component" value="Chromosome"/>
</dbReference>
<dbReference type="RefSeq" id="WP_160129449.1">
    <property type="nucleotide sequence ID" value="NZ_CP019288.1"/>
</dbReference>
<organism evidence="2 3">
    <name type="scientific">Kordia antarctica</name>
    <dbReference type="NCBI Taxonomy" id="1218801"/>
    <lineage>
        <taxon>Bacteria</taxon>
        <taxon>Pseudomonadati</taxon>
        <taxon>Bacteroidota</taxon>
        <taxon>Flavobacteriia</taxon>
        <taxon>Flavobacteriales</taxon>
        <taxon>Flavobacteriaceae</taxon>
        <taxon>Kordia</taxon>
    </lineage>
</organism>
<proteinExistence type="predicted"/>
<feature type="region of interest" description="Disordered" evidence="1">
    <location>
        <begin position="27"/>
        <end position="62"/>
    </location>
</feature>